<dbReference type="AlphaFoldDB" id="A0A2U2PGM8"/>
<keyword evidence="3" id="KW-0378">Hydrolase</keyword>
<dbReference type="Gene3D" id="3.40.50.1820">
    <property type="entry name" value="alpha/beta hydrolase"/>
    <property type="match status" value="1"/>
</dbReference>
<dbReference type="SUPFAM" id="SSF53474">
    <property type="entry name" value="alpha/beta-Hydrolases"/>
    <property type="match status" value="1"/>
</dbReference>
<dbReference type="Gene3D" id="2.60.120.260">
    <property type="entry name" value="Galactose-binding domain-like"/>
    <property type="match status" value="1"/>
</dbReference>
<accession>A0A2U2PGM8</accession>
<protein>
    <submittedName>
        <fullName evidence="3">SGNH/GDSL hydrolase family protein</fullName>
    </submittedName>
</protein>
<evidence type="ECO:0000313" key="4">
    <source>
        <dbReference type="Proteomes" id="UP000245647"/>
    </source>
</evidence>
<dbReference type="InterPro" id="IPR036514">
    <property type="entry name" value="SGNH_hydro_sf"/>
</dbReference>
<evidence type="ECO:0000313" key="3">
    <source>
        <dbReference type="EMBL" id="PWG80551.1"/>
    </source>
</evidence>
<feature type="domain" description="SGNH hydrolase-type esterase" evidence="2">
    <location>
        <begin position="306"/>
        <end position="475"/>
    </location>
</feature>
<keyword evidence="1" id="KW-0732">Signal</keyword>
<dbReference type="PANTHER" id="PTHR34407:SF1">
    <property type="entry name" value="SGNH HYDROLASE-TYPE ESTERASE DOMAIN-CONTAINING PROTEIN"/>
    <property type="match status" value="1"/>
</dbReference>
<dbReference type="PANTHER" id="PTHR34407">
    <property type="entry name" value="EXPRESSED PROTEIN"/>
    <property type="match status" value="1"/>
</dbReference>
<dbReference type="Gene3D" id="3.40.50.1110">
    <property type="entry name" value="SGNH hydrolase"/>
    <property type="match status" value="1"/>
</dbReference>
<evidence type="ECO:0000259" key="2">
    <source>
        <dbReference type="Pfam" id="PF13472"/>
    </source>
</evidence>
<dbReference type="Pfam" id="PF13472">
    <property type="entry name" value="Lipase_GDSL_2"/>
    <property type="match status" value="1"/>
</dbReference>
<dbReference type="OrthoDB" id="9796689at2"/>
<feature type="chain" id="PRO_5015594318" evidence="1">
    <location>
        <begin position="21"/>
        <end position="650"/>
    </location>
</feature>
<gene>
    <name evidence="3" type="ORF">DDR33_10965</name>
</gene>
<evidence type="ECO:0000256" key="1">
    <source>
        <dbReference type="SAM" id="SignalP"/>
    </source>
</evidence>
<sequence length="650" mass="73153">MYKIFCSFACYIFWATVSQAQYVKSSVPDTWKGFQRINFSIGDHKAYYVEPKEPLSGKPWVWRSSFPDWHTDMDSILLAKGFHIAYVSVDDQFGSPYAMQVWDRFYLYLTGMKGLASRPALEAVSRGGLYAYGWAKRNPDKVSCIYAEAPVCDIKSWPGGKGSGKGDSTEWKKLLIAMHWDEQQALTFRDNPVDNLEGLASFKVPVLHVIGQDDKIVPNTENTYVLTQRYIALGGPAAVYPVTDGPRQLEGHHFPIRKAREFADFIYRNSFPVNTSLSYKNYITIRGGLQNSFKLFTGKKEATVGFLGGSITHNPGWREKVSLYLSERFPETKFRFIEAAIPSLGSLAHSFRLQQDLLDSGKVDLMFLEAAVNDRGSGIDSVTELRALEGIVRHAKRSNPAMDIIMMSFADTYKTADYAKGKIPLEVFNHELVASHYNLPSINLAKEVADKIKEGEFSWDDDFKDIHPSPFGQELYFATIKSLFQDAFVTQENERNVKSSRPAALIPASFTKGRYYNIRNGKPDAKWTYVPNWKPADHLSTREGFVNVPMLVSEQPGASLVLPFRGTAVGMAIISGADAGIISYSIDKGQVKELDLYTEYSSWLHLPYYILFEGDLKRGSHTLTLTVLDKKNQNSKGNACRVVNFLVNDN</sequence>
<dbReference type="InterPro" id="IPR013830">
    <property type="entry name" value="SGNH_hydro"/>
</dbReference>
<dbReference type="RefSeq" id="WP_109415838.1">
    <property type="nucleotide sequence ID" value="NZ_QEAS01000008.1"/>
</dbReference>
<organism evidence="3 4">
    <name type="scientific">Pararcticibacter amylolyticus</name>
    <dbReference type="NCBI Taxonomy" id="2173175"/>
    <lineage>
        <taxon>Bacteria</taxon>
        <taxon>Pseudomonadati</taxon>
        <taxon>Bacteroidota</taxon>
        <taxon>Sphingobacteriia</taxon>
        <taxon>Sphingobacteriales</taxon>
        <taxon>Sphingobacteriaceae</taxon>
        <taxon>Pararcticibacter</taxon>
    </lineage>
</organism>
<dbReference type="CDD" id="cd00229">
    <property type="entry name" value="SGNH_hydrolase"/>
    <property type="match status" value="1"/>
</dbReference>
<dbReference type="InterPro" id="IPR029058">
    <property type="entry name" value="AB_hydrolase_fold"/>
</dbReference>
<feature type="signal peptide" evidence="1">
    <location>
        <begin position="1"/>
        <end position="20"/>
    </location>
</feature>
<dbReference type="GO" id="GO:0016788">
    <property type="term" value="F:hydrolase activity, acting on ester bonds"/>
    <property type="evidence" value="ECO:0007669"/>
    <property type="project" value="UniProtKB-ARBA"/>
</dbReference>
<dbReference type="SUPFAM" id="SSF52266">
    <property type="entry name" value="SGNH hydrolase"/>
    <property type="match status" value="1"/>
</dbReference>
<proteinExistence type="predicted"/>
<name>A0A2U2PGM8_9SPHI</name>
<keyword evidence="4" id="KW-1185">Reference proteome</keyword>
<dbReference type="EMBL" id="QEAS01000008">
    <property type="protein sequence ID" value="PWG80551.1"/>
    <property type="molecule type" value="Genomic_DNA"/>
</dbReference>
<reference evidence="3 4" key="1">
    <citation type="submission" date="2018-04" db="EMBL/GenBank/DDBJ databases">
        <title>Pedobacter chongqingensis sp. nov., isolated from a rottenly hemp rope.</title>
        <authorList>
            <person name="Cai Y."/>
        </authorList>
    </citation>
    <scope>NUCLEOTIDE SEQUENCE [LARGE SCALE GENOMIC DNA]</scope>
    <source>
        <strain evidence="3 4">FJ4-8</strain>
    </source>
</reference>
<dbReference type="Proteomes" id="UP000245647">
    <property type="component" value="Unassembled WGS sequence"/>
</dbReference>
<comment type="caution">
    <text evidence="3">The sequence shown here is derived from an EMBL/GenBank/DDBJ whole genome shotgun (WGS) entry which is preliminary data.</text>
</comment>